<dbReference type="Pfam" id="PF00612">
    <property type="entry name" value="IQ"/>
    <property type="match status" value="1"/>
</dbReference>
<evidence type="ECO:0000259" key="7">
    <source>
        <dbReference type="PROSITE" id="PS51456"/>
    </source>
</evidence>
<evidence type="ECO:0000313" key="8">
    <source>
        <dbReference type="EMBL" id="KAK2723407.1"/>
    </source>
</evidence>
<dbReference type="PROSITE" id="PS51456">
    <property type="entry name" value="MYOSIN_MOTOR"/>
    <property type="match status" value="1"/>
</dbReference>
<dbReference type="GO" id="GO:0005737">
    <property type="term" value="C:cytoplasm"/>
    <property type="evidence" value="ECO:0007669"/>
    <property type="project" value="TreeGrafter"/>
</dbReference>
<dbReference type="Proteomes" id="UP001187531">
    <property type="component" value="Unassembled WGS sequence"/>
</dbReference>
<dbReference type="InterPro" id="IPR001609">
    <property type="entry name" value="Myosin_head_motor_dom-like"/>
</dbReference>
<dbReference type="GO" id="GO:0007015">
    <property type="term" value="P:actin filament organization"/>
    <property type="evidence" value="ECO:0007669"/>
    <property type="project" value="TreeGrafter"/>
</dbReference>
<dbReference type="AlphaFoldDB" id="A0AA88IMK0"/>
<dbReference type="PANTHER" id="PTHR13140:SF289">
    <property type="entry name" value="UNCONVENTIONAL MYOSIN-XIX"/>
    <property type="match status" value="1"/>
</dbReference>
<dbReference type="CDD" id="cd23767">
    <property type="entry name" value="IQCD"/>
    <property type="match status" value="2"/>
</dbReference>
<dbReference type="Gene3D" id="1.20.58.530">
    <property type="match status" value="1"/>
</dbReference>
<dbReference type="PRINTS" id="PR00193">
    <property type="entry name" value="MYOSINHEAVY"/>
</dbReference>
<feature type="domain" description="Myosin motor" evidence="7">
    <location>
        <begin position="1"/>
        <end position="674"/>
    </location>
</feature>
<protein>
    <recommendedName>
        <fullName evidence="7">Myosin motor domain-containing protein</fullName>
    </recommendedName>
</protein>
<evidence type="ECO:0000313" key="9">
    <source>
        <dbReference type="Proteomes" id="UP001187531"/>
    </source>
</evidence>
<dbReference type="Gene3D" id="3.40.850.10">
    <property type="entry name" value="Kinesin motor domain"/>
    <property type="match status" value="1"/>
</dbReference>
<accession>A0AA88IMK0</accession>
<evidence type="ECO:0000256" key="6">
    <source>
        <dbReference type="PROSITE-ProRule" id="PRU00782"/>
    </source>
</evidence>
<dbReference type="InterPro" id="IPR027417">
    <property type="entry name" value="P-loop_NTPase"/>
</dbReference>
<dbReference type="GO" id="GO:0005524">
    <property type="term" value="F:ATP binding"/>
    <property type="evidence" value="ECO:0007669"/>
    <property type="project" value="UniProtKB-UniRule"/>
</dbReference>
<dbReference type="Gene3D" id="1.20.5.4820">
    <property type="match status" value="1"/>
</dbReference>
<dbReference type="GO" id="GO:0051015">
    <property type="term" value="F:actin filament binding"/>
    <property type="evidence" value="ECO:0007669"/>
    <property type="project" value="TreeGrafter"/>
</dbReference>
<reference evidence="8" key="1">
    <citation type="submission" date="2023-07" db="EMBL/GenBank/DDBJ databases">
        <title>Chromosome-level genome assembly of Artemia franciscana.</title>
        <authorList>
            <person name="Jo E."/>
        </authorList>
    </citation>
    <scope>NUCLEOTIDE SEQUENCE</scope>
    <source>
        <tissue evidence="8">Whole body</tissue>
    </source>
</reference>
<sequence length="932" mass="106036">MDLLISQSYSVHAVIKQLSERYERGNFYTWAGPTLVAINPLKDVPNLYGLEQIYKVSCEDKKCSSPDPHIYRIAQKALKCMRWNNKNQAIIVNGDSGAGKTYSARHLLQYLATIESFSEKEIHTLEDRICSTNPILESFGNAKTIRNSNSSRFGKLMQLNYSKGKLATGQIKSYLLEQTRVSSQATGERNFHIFYQVVSGLSQSEKESLCLNRSFKIISSEPTEDDAQNFYETRQAFFELGFSDSDFKSVLGILAILLNLGNVGFSLNEIWNVKEDEEEWVTVCKLAGVDAASLANCLTVRKISAGTLDKRAGVIFSPCETEAECISRRDCLMRLIYSTLFCWLIDQLNKKLSGVTGDSFIGILDVYGFESLFKNSLEQLCINYANERLQFFFLQNFLKFQKLSLMDEGVEIIDTGTMNNDAVINILDGPSSVFGVLNEECRMKRYPTETLVVERIKKAIKQALVESSQKQQPKYEDIYEFKVQHYAGEVTYSAVGILEKNSDQVPVEMVSLLSHSKNGLLRKLFKDDPKLSPSSKSGRKHTVLAKFKKSVDDLLSMLENCEVHYIRCVKPHESMNPGPVDPVYLMRKLKECGVTDTVRLSSLGLPVRITFDEFFGRFKCLTNVPCADHREFSQLLIDLLIKSNASINLSQIQIGKKRIFMSDQVYEYLETMRIGIRRNAVRKIWCSWCSYKLKRRIKAALIIQRCWKEYITLKKEMAAIKIQAAYRSYKCRCTYKKIIGAVIFLQRHTKQMIIRRKEEAEKRSSQMQDSLLEDSLCLTSIPTTYTGDYTDSSGIVSPIGSDLEDFVSVRKRTSATESLTDKVERNSFKAVAIVSPFRESLSPNKKNETGKTELQSLDDSRIEASTFSSVYNITYLAEAKEFLKGLHWKRGILSVRRIPEIAVVFLLSKKCLNFAENLPQSERPRGLLDILD</sequence>
<dbReference type="SMART" id="SM00242">
    <property type="entry name" value="MYSc"/>
    <property type="match status" value="1"/>
</dbReference>
<keyword evidence="3 6" id="KW-0518">Myosin</keyword>
<comment type="similarity">
    <text evidence="6">Belongs to the TRAFAC class myosin-kinesin ATPase superfamily. Myosin family.</text>
</comment>
<keyword evidence="5 6" id="KW-0009">Actin-binding</keyword>
<evidence type="ECO:0000256" key="3">
    <source>
        <dbReference type="ARBA" id="ARBA00023123"/>
    </source>
</evidence>
<evidence type="ECO:0000256" key="5">
    <source>
        <dbReference type="ARBA" id="ARBA00023203"/>
    </source>
</evidence>
<dbReference type="Pfam" id="PF00063">
    <property type="entry name" value="Myosin_head"/>
    <property type="match status" value="1"/>
</dbReference>
<evidence type="ECO:0000256" key="1">
    <source>
        <dbReference type="ARBA" id="ARBA00022741"/>
    </source>
</evidence>
<keyword evidence="1 6" id="KW-0547">Nucleotide-binding</keyword>
<dbReference type="PANTHER" id="PTHR13140">
    <property type="entry name" value="MYOSIN"/>
    <property type="match status" value="1"/>
</dbReference>
<dbReference type="PROSITE" id="PS50096">
    <property type="entry name" value="IQ"/>
    <property type="match status" value="1"/>
</dbReference>
<dbReference type="GO" id="GO:0016020">
    <property type="term" value="C:membrane"/>
    <property type="evidence" value="ECO:0007669"/>
    <property type="project" value="TreeGrafter"/>
</dbReference>
<gene>
    <name evidence="8" type="ORF">QYM36_001918</name>
</gene>
<name>A0AA88IMK0_ARTSF</name>
<dbReference type="InterPro" id="IPR000048">
    <property type="entry name" value="IQ_motif_EF-hand-BS"/>
</dbReference>
<organism evidence="8 9">
    <name type="scientific">Artemia franciscana</name>
    <name type="common">Brine shrimp</name>
    <name type="synonym">Artemia sanfranciscana</name>
    <dbReference type="NCBI Taxonomy" id="6661"/>
    <lineage>
        <taxon>Eukaryota</taxon>
        <taxon>Metazoa</taxon>
        <taxon>Ecdysozoa</taxon>
        <taxon>Arthropoda</taxon>
        <taxon>Crustacea</taxon>
        <taxon>Branchiopoda</taxon>
        <taxon>Anostraca</taxon>
        <taxon>Artemiidae</taxon>
        <taxon>Artemia</taxon>
    </lineage>
</organism>
<dbReference type="InterPro" id="IPR036961">
    <property type="entry name" value="Kinesin_motor_dom_sf"/>
</dbReference>
<comment type="caution">
    <text evidence="8">The sequence shown here is derived from an EMBL/GenBank/DDBJ whole genome shotgun (WGS) entry which is preliminary data.</text>
</comment>
<keyword evidence="9" id="KW-1185">Reference proteome</keyword>
<dbReference type="Gene3D" id="1.20.120.720">
    <property type="entry name" value="Myosin VI head, motor domain, U50 subdomain"/>
    <property type="match status" value="1"/>
</dbReference>
<dbReference type="GO" id="GO:0016459">
    <property type="term" value="C:myosin complex"/>
    <property type="evidence" value="ECO:0007669"/>
    <property type="project" value="UniProtKB-KW"/>
</dbReference>
<dbReference type="SMART" id="SM00015">
    <property type="entry name" value="IQ"/>
    <property type="match status" value="2"/>
</dbReference>
<keyword evidence="4 6" id="KW-0505">Motor protein</keyword>
<dbReference type="SUPFAM" id="SSF52540">
    <property type="entry name" value="P-loop containing nucleoside triphosphate hydrolases"/>
    <property type="match status" value="1"/>
</dbReference>
<dbReference type="Gene3D" id="1.20.5.190">
    <property type="match status" value="1"/>
</dbReference>
<evidence type="ECO:0000256" key="2">
    <source>
        <dbReference type="ARBA" id="ARBA00022840"/>
    </source>
</evidence>
<keyword evidence="2 6" id="KW-0067">ATP-binding</keyword>
<feature type="binding site" evidence="6">
    <location>
        <begin position="94"/>
        <end position="101"/>
    </location>
    <ligand>
        <name>ATP</name>
        <dbReference type="ChEBI" id="CHEBI:30616"/>
    </ligand>
</feature>
<evidence type="ECO:0000256" key="4">
    <source>
        <dbReference type="ARBA" id="ARBA00023175"/>
    </source>
</evidence>
<proteinExistence type="inferred from homology"/>
<dbReference type="CDD" id="cd00124">
    <property type="entry name" value="MYSc"/>
    <property type="match status" value="1"/>
</dbReference>
<dbReference type="EMBL" id="JAVRJZ010000004">
    <property type="protein sequence ID" value="KAK2723407.1"/>
    <property type="molecule type" value="Genomic_DNA"/>
</dbReference>
<dbReference type="Gene3D" id="1.10.10.820">
    <property type="match status" value="1"/>
</dbReference>
<dbReference type="GO" id="GO:0000146">
    <property type="term" value="F:microfilament motor activity"/>
    <property type="evidence" value="ECO:0007669"/>
    <property type="project" value="TreeGrafter"/>
</dbReference>
<feature type="region of interest" description="Actin-binding" evidence="6">
    <location>
        <begin position="551"/>
        <end position="573"/>
    </location>
</feature>